<comment type="caution">
    <text evidence="1">The sequence shown here is derived from an EMBL/GenBank/DDBJ whole genome shotgun (WGS) entry which is preliminary data.</text>
</comment>
<dbReference type="EMBL" id="VSRR010014154">
    <property type="protein sequence ID" value="MPC56679.1"/>
    <property type="molecule type" value="Genomic_DNA"/>
</dbReference>
<reference evidence="1 2" key="1">
    <citation type="submission" date="2019-05" db="EMBL/GenBank/DDBJ databases">
        <title>Another draft genome of Portunus trituberculatus and its Hox gene families provides insights of decapod evolution.</title>
        <authorList>
            <person name="Jeong J.-H."/>
            <person name="Song I."/>
            <person name="Kim S."/>
            <person name="Choi T."/>
            <person name="Kim D."/>
            <person name="Ryu S."/>
            <person name="Kim W."/>
        </authorList>
    </citation>
    <scope>NUCLEOTIDE SEQUENCE [LARGE SCALE GENOMIC DNA]</scope>
    <source>
        <tissue evidence="1">Muscle</tissue>
    </source>
</reference>
<proteinExistence type="predicted"/>
<name>A0A5B7GGP8_PORTR</name>
<organism evidence="1 2">
    <name type="scientific">Portunus trituberculatus</name>
    <name type="common">Swimming crab</name>
    <name type="synonym">Neptunus trituberculatus</name>
    <dbReference type="NCBI Taxonomy" id="210409"/>
    <lineage>
        <taxon>Eukaryota</taxon>
        <taxon>Metazoa</taxon>
        <taxon>Ecdysozoa</taxon>
        <taxon>Arthropoda</taxon>
        <taxon>Crustacea</taxon>
        <taxon>Multicrustacea</taxon>
        <taxon>Malacostraca</taxon>
        <taxon>Eumalacostraca</taxon>
        <taxon>Eucarida</taxon>
        <taxon>Decapoda</taxon>
        <taxon>Pleocyemata</taxon>
        <taxon>Brachyura</taxon>
        <taxon>Eubrachyura</taxon>
        <taxon>Portunoidea</taxon>
        <taxon>Portunidae</taxon>
        <taxon>Portuninae</taxon>
        <taxon>Portunus</taxon>
    </lineage>
</organism>
<keyword evidence="2" id="KW-1185">Reference proteome</keyword>
<evidence type="ECO:0000313" key="2">
    <source>
        <dbReference type="Proteomes" id="UP000324222"/>
    </source>
</evidence>
<sequence length="27" mass="3259">MVDILDQWVKNYAKYRGEEEPSVLYLV</sequence>
<evidence type="ECO:0000313" key="1">
    <source>
        <dbReference type="EMBL" id="MPC56679.1"/>
    </source>
</evidence>
<accession>A0A5B7GGP8</accession>
<gene>
    <name evidence="1" type="ORF">E2C01_050644</name>
</gene>
<protein>
    <submittedName>
        <fullName evidence="1">Uncharacterized protein</fullName>
    </submittedName>
</protein>
<dbReference type="AlphaFoldDB" id="A0A5B7GGP8"/>
<dbReference type="Proteomes" id="UP000324222">
    <property type="component" value="Unassembled WGS sequence"/>
</dbReference>